<dbReference type="InterPro" id="IPR020622">
    <property type="entry name" value="Ala_racemase_pyridoxalP-BS"/>
</dbReference>
<dbReference type="SUPFAM" id="SSF51419">
    <property type="entry name" value="PLP-binding barrel"/>
    <property type="match status" value="1"/>
</dbReference>
<comment type="pathway">
    <text evidence="4">Amino-acid biosynthesis; D-alanine biosynthesis; D-alanine from L-alanine: step 1/1.</text>
</comment>
<dbReference type="InterPro" id="IPR009006">
    <property type="entry name" value="Ala_racemase/Decarboxylase_C"/>
</dbReference>
<name>A0ABW4CWU7_9LACO</name>
<dbReference type="HAMAP" id="MF_01201">
    <property type="entry name" value="Ala_racemase"/>
    <property type="match status" value="1"/>
</dbReference>
<dbReference type="PANTHER" id="PTHR30511:SF0">
    <property type="entry name" value="ALANINE RACEMASE, CATABOLIC-RELATED"/>
    <property type="match status" value="1"/>
</dbReference>
<accession>A0ABW4CWU7</accession>
<evidence type="ECO:0000256" key="3">
    <source>
        <dbReference type="ARBA" id="ARBA00023235"/>
    </source>
</evidence>
<comment type="cofactor">
    <cofactor evidence="1 4">
        <name>pyridoxal 5'-phosphate</name>
        <dbReference type="ChEBI" id="CHEBI:597326"/>
    </cofactor>
</comment>
<comment type="catalytic activity">
    <reaction evidence="4">
        <text>L-alanine = D-alanine</text>
        <dbReference type="Rhea" id="RHEA:20249"/>
        <dbReference type="ChEBI" id="CHEBI:57416"/>
        <dbReference type="ChEBI" id="CHEBI:57972"/>
        <dbReference type="EC" id="5.1.1.1"/>
    </reaction>
</comment>
<dbReference type="EC" id="5.1.1.1" evidence="4"/>
<dbReference type="NCBIfam" id="TIGR00492">
    <property type="entry name" value="alr"/>
    <property type="match status" value="1"/>
</dbReference>
<dbReference type="SUPFAM" id="SSF50621">
    <property type="entry name" value="Alanine racemase C-terminal domain-like"/>
    <property type="match status" value="1"/>
</dbReference>
<dbReference type="RefSeq" id="WP_125757850.1">
    <property type="nucleotide sequence ID" value="NZ_JBHTOK010000056.1"/>
</dbReference>
<dbReference type="Pfam" id="PF01168">
    <property type="entry name" value="Ala_racemase_N"/>
    <property type="match status" value="1"/>
</dbReference>
<sequence length="381" mass="40779">MVTAKLRPSQVLINETAIAHNVQHAIAGLPQGTELFAVVKADAYGHGLLRVARVAQAAGATGFCVAVLDEALALRRAGFTLPILVLGIIEPAYAPIAAANHIAVPVGSTEWLTQALPGLTAGSDLPPLHVHLALDTGMGRIGFRQVADLKAAAALATDHGDQFKITGLFTHFSTADDPDPAYFNLQVARFKEFLAALPKRPRYVHVANSATSLWHAACDCNLVRFGVAMYGLNPSGRAIETTPYPLEPALTLTSTLSFVKQIDAGEAVSYGATYHAEKPEWIGTVPLGYADGWQRRLQGFHVLVNGTFCEIVGRVCMDQFMIRLPGEVKTGTLVTLIGRSGANEITLQDVADYAHTIHYEIACGLSERLPRVSVAPFPEQA</sequence>
<evidence type="ECO:0000313" key="7">
    <source>
        <dbReference type="Proteomes" id="UP001597212"/>
    </source>
</evidence>
<comment type="function">
    <text evidence="4">Catalyzes the interconversion of L-alanine and D-alanine. May also act on other amino acids.</text>
</comment>
<comment type="caution">
    <text evidence="6">The sequence shown here is derived from an EMBL/GenBank/DDBJ whole genome shotgun (WGS) entry which is preliminary data.</text>
</comment>
<evidence type="ECO:0000256" key="4">
    <source>
        <dbReference type="HAMAP-Rule" id="MF_01201"/>
    </source>
</evidence>
<dbReference type="SMART" id="SM01005">
    <property type="entry name" value="Ala_racemase_C"/>
    <property type="match status" value="1"/>
</dbReference>
<feature type="active site" description="Proton acceptor; specific for D-alanine" evidence="4">
    <location>
        <position position="40"/>
    </location>
</feature>
<gene>
    <name evidence="6" type="primary">alr</name>
    <name evidence="6" type="ORF">ACFQ5K_06520</name>
</gene>
<dbReference type="Gene3D" id="2.40.37.10">
    <property type="entry name" value="Lyase, Ornithine Decarboxylase, Chain A, domain 1"/>
    <property type="match status" value="1"/>
</dbReference>
<evidence type="ECO:0000259" key="5">
    <source>
        <dbReference type="SMART" id="SM01005"/>
    </source>
</evidence>
<feature type="domain" description="Alanine racemase C-terminal" evidence="5">
    <location>
        <begin position="249"/>
        <end position="374"/>
    </location>
</feature>
<dbReference type="InterPro" id="IPR000821">
    <property type="entry name" value="Ala_racemase"/>
</dbReference>
<comment type="similarity">
    <text evidence="4">Belongs to the alanine racemase family.</text>
</comment>
<dbReference type="PANTHER" id="PTHR30511">
    <property type="entry name" value="ALANINE RACEMASE"/>
    <property type="match status" value="1"/>
</dbReference>
<keyword evidence="2 4" id="KW-0663">Pyridoxal phosphate</keyword>
<dbReference type="PROSITE" id="PS00395">
    <property type="entry name" value="ALANINE_RACEMASE"/>
    <property type="match status" value="1"/>
</dbReference>
<dbReference type="Gene3D" id="3.20.20.10">
    <property type="entry name" value="Alanine racemase"/>
    <property type="match status" value="1"/>
</dbReference>
<protein>
    <recommendedName>
        <fullName evidence="4">Alanine racemase</fullName>
        <ecNumber evidence="4">5.1.1.1</ecNumber>
    </recommendedName>
</protein>
<keyword evidence="7" id="KW-1185">Reference proteome</keyword>
<evidence type="ECO:0000313" key="6">
    <source>
        <dbReference type="EMBL" id="MFD1441020.1"/>
    </source>
</evidence>
<keyword evidence="3 4" id="KW-0413">Isomerase</keyword>
<feature type="binding site" evidence="4">
    <location>
        <position position="317"/>
    </location>
    <ligand>
        <name>substrate</name>
    </ligand>
</feature>
<dbReference type="CDD" id="cd00430">
    <property type="entry name" value="PLPDE_III_AR"/>
    <property type="match status" value="1"/>
</dbReference>
<feature type="active site" description="Proton acceptor; specific for L-alanine" evidence="4">
    <location>
        <position position="270"/>
    </location>
</feature>
<dbReference type="Proteomes" id="UP001597212">
    <property type="component" value="Unassembled WGS sequence"/>
</dbReference>
<dbReference type="EMBL" id="JBHTOK010000056">
    <property type="protein sequence ID" value="MFD1441020.1"/>
    <property type="molecule type" value="Genomic_DNA"/>
</dbReference>
<dbReference type="InterPro" id="IPR029066">
    <property type="entry name" value="PLP-binding_barrel"/>
</dbReference>
<dbReference type="Pfam" id="PF00842">
    <property type="entry name" value="Ala_racemase_C"/>
    <property type="match status" value="1"/>
</dbReference>
<dbReference type="PRINTS" id="PR00992">
    <property type="entry name" value="ALARACEMASE"/>
</dbReference>
<evidence type="ECO:0000256" key="2">
    <source>
        <dbReference type="ARBA" id="ARBA00022898"/>
    </source>
</evidence>
<dbReference type="InterPro" id="IPR011079">
    <property type="entry name" value="Ala_racemase_C"/>
</dbReference>
<dbReference type="GO" id="GO:0008784">
    <property type="term" value="F:alanine racemase activity"/>
    <property type="evidence" value="ECO:0007669"/>
    <property type="project" value="UniProtKB-EC"/>
</dbReference>
<organism evidence="6 7">
    <name type="scientific">Lacticaseibacillus hegangensis</name>
    <dbReference type="NCBI Taxonomy" id="2486010"/>
    <lineage>
        <taxon>Bacteria</taxon>
        <taxon>Bacillati</taxon>
        <taxon>Bacillota</taxon>
        <taxon>Bacilli</taxon>
        <taxon>Lactobacillales</taxon>
        <taxon>Lactobacillaceae</taxon>
        <taxon>Lacticaseibacillus</taxon>
    </lineage>
</organism>
<dbReference type="InterPro" id="IPR001608">
    <property type="entry name" value="Ala_racemase_N"/>
</dbReference>
<feature type="modified residue" description="N6-(pyridoxal phosphate)lysine" evidence="4">
    <location>
        <position position="40"/>
    </location>
</feature>
<feature type="binding site" evidence="4">
    <location>
        <position position="140"/>
    </location>
    <ligand>
        <name>substrate</name>
    </ligand>
</feature>
<reference evidence="7" key="1">
    <citation type="journal article" date="2019" name="Int. J. Syst. Evol. Microbiol.">
        <title>The Global Catalogue of Microorganisms (GCM) 10K type strain sequencing project: providing services to taxonomists for standard genome sequencing and annotation.</title>
        <authorList>
            <consortium name="The Broad Institute Genomics Platform"/>
            <consortium name="The Broad Institute Genome Sequencing Center for Infectious Disease"/>
            <person name="Wu L."/>
            <person name="Ma J."/>
        </authorList>
    </citation>
    <scope>NUCLEOTIDE SEQUENCE [LARGE SCALE GENOMIC DNA]</scope>
    <source>
        <strain evidence="7">CCM 8912</strain>
    </source>
</reference>
<proteinExistence type="inferred from homology"/>
<evidence type="ECO:0000256" key="1">
    <source>
        <dbReference type="ARBA" id="ARBA00001933"/>
    </source>
</evidence>